<organism evidence="3 4">
    <name type="scientific">Paraburkholderia gardini</name>
    <dbReference type="NCBI Taxonomy" id="2823469"/>
    <lineage>
        <taxon>Bacteria</taxon>
        <taxon>Pseudomonadati</taxon>
        <taxon>Pseudomonadota</taxon>
        <taxon>Betaproteobacteria</taxon>
        <taxon>Burkholderiales</taxon>
        <taxon>Burkholderiaceae</taxon>
        <taxon>Paraburkholderia</taxon>
    </lineage>
</organism>
<reference evidence="3 4" key="1">
    <citation type="submission" date="2021-04" db="EMBL/GenBank/DDBJ databases">
        <authorList>
            <person name="Vanwijnsberghe S."/>
        </authorList>
    </citation>
    <scope>NUCLEOTIDE SEQUENCE [LARGE SCALE GENOMIC DNA]</scope>
    <source>
        <strain evidence="3 4">LMG 32171</strain>
    </source>
</reference>
<protein>
    <recommendedName>
        <fullName evidence="5">DhaL domain-containing protein</fullName>
    </recommendedName>
</protein>
<name>A0ABN7QPZ6_9BURK</name>
<evidence type="ECO:0000256" key="1">
    <source>
        <dbReference type="SAM" id="MobiDB-lite"/>
    </source>
</evidence>
<feature type="compositionally biased region" description="Polar residues" evidence="1">
    <location>
        <begin position="59"/>
        <end position="68"/>
    </location>
</feature>
<evidence type="ECO:0000256" key="2">
    <source>
        <dbReference type="SAM" id="SignalP"/>
    </source>
</evidence>
<feature type="compositionally biased region" description="Basic residues" evidence="1">
    <location>
        <begin position="37"/>
        <end position="50"/>
    </location>
</feature>
<evidence type="ECO:0000313" key="3">
    <source>
        <dbReference type="EMBL" id="CAG4905319.1"/>
    </source>
</evidence>
<gene>
    <name evidence="3" type="ORF">R54767_03180</name>
</gene>
<evidence type="ECO:0000313" key="4">
    <source>
        <dbReference type="Proteomes" id="UP000789752"/>
    </source>
</evidence>
<feature type="region of interest" description="Disordered" evidence="1">
    <location>
        <begin position="32"/>
        <end position="68"/>
    </location>
</feature>
<feature type="chain" id="PRO_5045115320" description="DhaL domain-containing protein" evidence="2">
    <location>
        <begin position="23"/>
        <end position="68"/>
    </location>
</feature>
<evidence type="ECO:0008006" key="5">
    <source>
        <dbReference type="Google" id="ProtNLM"/>
    </source>
</evidence>
<feature type="signal peptide" evidence="2">
    <location>
        <begin position="1"/>
        <end position="22"/>
    </location>
</feature>
<keyword evidence="2" id="KW-0732">Signal</keyword>
<dbReference type="RefSeq" id="WP_228979777.1">
    <property type="nucleotide sequence ID" value="NZ_CAJQYY010000018.1"/>
</dbReference>
<dbReference type="EMBL" id="CAJQYY010000018">
    <property type="protein sequence ID" value="CAG4905319.1"/>
    <property type="molecule type" value="Genomic_DNA"/>
</dbReference>
<proteinExistence type="predicted"/>
<keyword evidence="4" id="KW-1185">Reference proteome</keyword>
<dbReference type="Proteomes" id="UP000789752">
    <property type="component" value="Unassembled WGS sequence"/>
</dbReference>
<sequence length="68" mass="6861">MKKIIASLIAASFALVSFQAFAQDASAPAAATAAKPAHTHKQLKTHGKRAKVSEAASAAGTSDKGTPQ</sequence>
<comment type="caution">
    <text evidence="3">The sequence shown here is derived from an EMBL/GenBank/DDBJ whole genome shotgun (WGS) entry which is preliminary data.</text>
</comment>
<accession>A0ABN7QPZ6</accession>